<dbReference type="EMBL" id="LKET01000030">
    <property type="protein sequence ID" value="KPU44454.1"/>
    <property type="molecule type" value="Genomic_DNA"/>
</dbReference>
<sequence length="212" mass="24570">MRGLVLYGANCTLDVWDTLKNKLTVHNVTFVEYPHNITEKANCVSDITKWIYTIHGSEKFDFILGHSMGGIIGLELVADFGLRCDKVVLVESNLKPAKNFYRNLMLPSNMEQYGKKIISMIKEEARYYNENLKKVLQEEFDYTDYIRKINSKIYGIYGDRGQRCYTNRISDLCIDDDIVAKIDFRFVEDSCHMPMIENHEALESIIESILAE</sequence>
<dbReference type="AlphaFoldDB" id="A0A0P8W6Y9"/>
<protein>
    <submittedName>
        <fullName evidence="2">Alpha/beta hydrolase family protein</fullName>
    </submittedName>
</protein>
<evidence type="ECO:0000259" key="1">
    <source>
        <dbReference type="Pfam" id="PF00561"/>
    </source>
</evidence>
<organism evidence="2 3">
    <name type="scientific">Oxobacter pfennigii</name>
    <dbReference type="NCBI Taxonomy" id="36849"/>
    <lineage>
        <taxon>Bacteria</taxon>
        <taxon>Bacillati</taxon>
        <taxon>Bacillota</taxon>
        <taxon>Clostridia</taxon>
        <taxon>Eubacteriales</taxon>
        <taxon>Clostridiaceae</taxon>
        <taxon>Oxobacter</taxon>
    </lineage>
</organism>
<evidence type="ECO:0000313" key="2">
    <source>
        <dbReference type="EMBL" id="KPU44454.1"/>
    </source>
</evidence>
<dbReference type="InterPro" id="IPR000073">
    <property type="entry name" value="AB_hydrolase_1"/>
</dbReference>
<feature type="domain" description="AB hydrolase-1" evidence="1">
    <location>
        <begin position="45"/>
        <end position="97"/>
    </location>
</feature>
<accession>A0A0P8W6Y9</accession>
<dbReference type="Gene3D" id="3.40.50.1820">
    <property type="entry name" value="alpha/beta hydrolase"/>
    <property type="match status" value="1"/>
</dbReference>
<dbReference type="PATRIC" id="fig|36849.3.peg.2052"/>
<keyword evidence="3" id="KW-1185">Reference proteome</keyword>
<dbReference type="Proteomes" id="UP000050326">
    <property type="component" value="Unassembled WGS sequence"/>
</dbReference>
<dbReference type="OrthoDB" id="9775557at2"/>
<reference evidence="2 3" key="1">
    <citation type="submission" date="2015-09" db="EMBL/GenBank/DDBJ databases">
        <title>Genome sequence of Oxobacter pfennigii DSM 3222.</title>
        <authorList>
            <person name="Poehlein A."/>
            <person name="Bengelsdorf F.R."/>
            <person name="Schiel-Bengelsdorf B."/>
            <person name="Duerre P."/>
            <person name="Daniel R."/>
        </authorList>
    </citation>
    <scope>NUCLEOTIDE SEQUENCE [LARGE SCALE GENOMIC DNA]</scope>
    <source>
        <strain evidence="2 3">DSM 3222</strain>
    </source>
</reference>
<dbReference type="SUPFAM" id="SSF53474">
    <property type="entry name" value="alpha/beta-Hydrolases"/>
    <property type="match status" value="1"/>
</dbReference>
<proteinExistence type="predicted"/>
<dbReference type="Pfam" id="PF00561">
    <property type="entry name" value="Abhydrolase_1"/>
    <property type="match status" value="1"/>
</dbReference>
<dbReference type="RefSeq" id="WP_054875002.1">
    <property type="nucleotide sequence ID" value="NZ_LKET01000030.1"/>
</dbReference>
<evidence type="ECO:0000313" key="3">
    <source>
        <dbReference type="Proteomes" id="UP000050326"/>
    </source>
</evidence>
<gene>
    <name evidence="2" type="ORF">OXPF_19480</name>
</gene>
<comment type="caution">
    <text evidence="2">The sequence shown here is derived from an EMBL/GenBank/DDBJ whole genome shotgun (WGS) entry which is preliminary data.</text>
</comment>
<dbReference type="GO" id="GO:0016787">
    <property type="term" value="F:hydrolase activity"/>
    <property type="evidence" value="ECO:0007669"/>
    <property type="project" value="UniProtKB-KW"/>
</dbReference>
<keyword evidence="2" id="KW-0378">Hydrolase</keyword>
<name>A0A0P8W6Y9_9CLOT</name>
<dbReference type="InterPro" id="IPR029058">
    <property type="entry name" value="AB_hydrolase_fold"/>
</dbReference>